<evidence type="ECO:0000313" key="4">
    <source>
        <dbReference type="Proteomes" id="UP000000702"/>
    </source>
</evidence>
<reference evidence="4" key="1">
    <citation type="submission" date="2011-07" db="EMBL/GenBank/DDBJ databases">
        <title>Divergent evolution of antigenic variation in African trypanosomes.</title>
        <authorList>
            <person name="Jackson A.P."/>
            <person name="Berry A."/>
            <person name="Allison H.C."/>
            <person name="Burton P."/>
            <person name="Anderson J."/>
            <person name="Aslett M."/>
            <person name="Brown R."/>
            <person name="Corton N."/>
            <person name="Harris D."/>
            <person name="Hauser H."/>
            <person name="Gamble J."/>
            <person name="Gilderthorp R."/>
            <person name="McQuillan J."/>
            <person name="Quail M.A."/>
            <person name="Sanders M."/>
            <person name="Van Tonder A."/>
            <person name="Ginger M.L."/>
            <person name="Donelson J.E."/>
            <person name="Field M.C."/>
            <person name="Barry J.D."/>
            <person name="Berriman M."/>
            <person name="Hertz-Fowler C."/>
        </authorList>
    </citation>
    <scope>NUCLEOTIDE SEQUENCE [LARGE SCALE GENOMIC DNA]</scope>
    <source>
        <strain evidence="4">IL3000</strain>
    </source>
</reference>
<accession>F9WIE9</accession>
<feature type="domain" description="DUF7578" evidence="2">
    <location>
        <begin position="53"/>
        <end position="113"/>
    </location>
</feature>
<dbReference type="EMBL" id="CAEQ01002580">
    <property type="protein sequence ID" value="CCD17096.1"/>
    <property type="molecule type" value="Genomic_DNA"/>
</dbReference>
<sequence>MEGRGVRRTRDEMEGEADAADAAASHETLVGARTTWTLDSPVEEVLLCNYGGLSDMSLHDFLMEHFGETFGSPNVSMSVFVDNPSFFLRDESLRTAITCSQPYREFVREYRKEYTAMNEGVNSCRNMGIFSLRQWSTAAAADKVGKILSLCDGQAEPRTSSVPDVTRML</sequence>
<protein>
    <submittedName>
        <fullName evidence="3">WGS project CAEQ00000000 data, annotated contig 779</fullName>
    </submittedName>
</protein>
<dbReference type="Proteomes" id="UP000000702">
    <property type="component" value="Unassembled WGS sequence"/>
</dbReference>
<evidence type="ECO:0000256" key="1">
    <source>
        <dbReference type="SAM" id="MobiDB-lite"/>
    </source>
</evidence>
<feature type="compositionally biased region" description="Basic and acidic residues" evidence="1">
    <location>
        <begin position="1"/>
        <end position="12"/>
    </location>
</feature>
<dbReference type="AlphaFoldDB" id="F9WIE9"/>
<name>F9WIE9_TRYCI</name>
<dbReference type="Pfam" id="PF24466">
    <property type="entry name" value="DUF7578"/>
    <property type="match status" value="1"/>
</dbReference>
<reference evidence="3 4" key="2">
    <citation type="journal article" date="2012" name="Proc. Natl. Acad. Sci. U.S.A.">
        <title>Antigenic diversity is generated by distinct evolutionary mechanisms in African trypanosome species.</title>
        <authorList>
            <person name="Jackson A.P."/>
            <person name="Berry A."/>
            <person name="Aslett M."/>
            <person name="Allison H.C."/>
            <person name="Burton P."/>
            <person name="Vavrova-Anderson J."/>
            <person name="Brown R."/>
            <person name="Browne H."/>
            <person name="Corton N."/>
            <person name="Hauser H."/>
            <person name="Gamble J."/>
            <person name="Gilderthorp R."/>
            <person name="Marcello L."/>
            <person name="McQuillan J."/>
            <person name="Otto T.D."/>
            <person name="Quail M.A."/>
            <person name="Sanders M.J."/>
            <person name="van Tonder A."/>
            <person name="Ginger M.L."/>
            <person name="Field M.C."/>
            <person name="Barry J.D."/>
            <person name="Hertz-Fowler C."/>
            <person name="Berriman M."/>
        </authorList>
    </citation>
    <scope>NUCLEOTIDE SEQUENCE [LARGE SCALE GENOMIC DNA]</scope>
    <source>
        <strain evidence="3 4">IL3000</strain>
    </source>
</reference>
<keyword evidence="4" id="KW-1185">Reference proteome</keyword>
<gene>
    <name evidence="3" type="ORF">TCIL3000_0_19480</name>
</gene>
<proteinExistence type="predicted"/>
<evidence type="ECO:0000259" key="2">
    <source>
        <dbReference type="Pfam" id="PF24466"/>
    </source>
</evidence>
<evidence type="ECO:0000313" key="3">
    <source>
        <dbReference type="EMBL" id="CCD17096.1"/>
    </source>
</evidence>
<comment type="caution">
    <text evidence="3">The sequence shown here is derived from an EMBL/GenBank/DDBJ whole genome shotgun (WGS) entry which is preliminary data.</text>
</comment>
<dbReference type="VEuPathDB" id="TriTrypDB:TcIL3000_0_19480"/>
<feature type="region of interest" description="Disordered" evidence="1">
    <location>
        <begin position="1"/>
        <end position="24"/>
    </location>
</feature>
<dbReference type="InterPro" id="IPR056000">
    <property type="entry name" value="DUF7578"/>
</dbReference>
<organism evidence="3 4">
    <name type="scientific">Trypanosoma congolense (strain IL3000)</name>
    <dbReference type="NCBI Taxonomy" id="1068625"/>
    <lineage>
        <taxon>Eukaryota</taxon>
        <taxon>Discoba</taxon>
        <taxon>Euglenozoa</taxon>
        <taxon>Kinetoplastea</taxon>
        <taxon>Metakinetoplastina</taxon>
        <taxon>Trypanosomatida</taxon>
        <taxon>Trypanosomatidae</taxon>
        <taxon>Trypanosoma</taxon>
        <taxon>Nannomonas</taxon>
    </lineage>
</organism>